<organism evidence="3 4">
    <name type="scientific">Rhodopirellula sallentina SM41</name>
    <dbReference type="NCBI Taxonomy" id="1263870"/>
    <lineage>
        <taxon>Bacteria</taxon>
        <taxon>Pseudomonadati</taxon>
        <taxon>Planctomycetota</taxon>
        <taxon>Planctomycetia</taxon>
        <taxon>Pirellulales</taxon>
        <taxon>Pirellulaceae</taxon>
        <taxon>Rhodopirellula</taxon>
    </lineage>
</organism>
<keyword evidence="2" id="KW-0732">Signal</keyword>
<protein>
    <submittedName>
        <fullName evidence="3">Secreted protein</fullName>
    </submittedName>
</protein>
<name>M5UCB2_9BACT</name>
<evidence type="ECO:0000313" key="3">
    <source>
        <dbReference type="EMBL" id="EMI55496.1"/>
    </source>
</evidence>
<keyword evidence="4" id="KW-1185">Reference proteome</keyword>
<dbReference type="EMBL" id="ANOH01000214">
    <property type="protein sequence ID" value="EMI55496.1"/>
    <property type="molecule type" value="Genomic_DNA"/>
</dbReference>
<proteinExistence type="predicted"/>
<keyword evidence="1" id="KW-0472">Membrane</keyword>
<reference evidence="3 4" key="1">
    <citation type="journal article" date="2013" name="Mar. Genomics">
        <title>Expression of sulfatases in Rhodopirellula baltica and the diversity of sulfatases in the genus Rhodopirellula.</title>
        <authorList>
            <person name="Wegner C.E."/>
            <person name="Richter-Heitmann T."/>
            <person name="Klindworth A."/>
            <person name="Klockow C."/>
            <person name="Richter M."/>
            <person name="Achstetter T."/>
            <person name="Glockner F.O."/>
            <person name="Harder J."/>
        </authorList>
    </citation>
    <scope>NUCLEOTIDE SEQUENCE [LARGE SCALE GENOMIC DNA]</scope>
    <source>
        <strain evidence="3 4">SM41</strain>
    </source>
</reference>
<dbReference type="AlphaFoldDB" id="M5UCB2"/>
<evidence type="ECO:0000313" key="4">
    <source>
        <dbReference type="Proteomes" id="UP000011885"/>
    </source>
</evidence>
<keyword evidence="1" id="KW-0812">Transmembrane</keyword>
<feature type="signal peptide" evidence="2">
    <location>
        <begin position="1"/>
        <end position="21"/>
    </location>
</feature>
<dbReference type="Proteomes" id="UP000011885">
    <property type="component" value="Unassembled WGS sequence"/>
</dbReference>
<evidence type="ECO:0000256" key="1">
    <source>
        <dbReference type="SAM" id="Phobius"/>
    </source>
</evidence>
<dbReference type="RefSeq" id="WP_008679742.1">
    <property type="nucleotide sequence ID" value="NZ_ANOH01000214.1"/>
</dbReference>
<accession>M5UCB2</accession>
<dbReference type="OrthoDB" id="273126at2"/>
<keyword evidence="1" id="KW-1133">Transmembrane helix</keyword>
<feature type="transmembrane region" description="Helical" evidence="1">
    <location>
        <begin position="170"/>
        <end position="190"/>
    </location>
</feature>
<sequence>MARLFQAIFAAWLLAFSGGVATPSLGSENAGDDKDYAGPAHGIVASFHPEQARPGDVVEFRVEMIRDEWGQFELHVPSHSELHSIAVEKVPVEIDGDRYRQRESLLFQPVASGTMIVGDAFVSLTTTSGVEEMQLPELRLEVLPFEKAGLSSTPEPFPLDEEGETRSTQFAGTVAAVLGVVAVALFFWLIRQNHRSIAVVESMPDESSPEEQIERLRSGEMTQCELESLLHDSNFELSSQTRSAIERSLYAKNRAAADLAAMIEAEVRT</sequence>
<comment type="caution">
    <text evidence="3">The sequence shown here is derived from an EMBL/GenBank/DDBJ whole genome shotgun (WGS) entry which is preliminary data.</text>
</comment>
<dbReference type="PATRIC" id="fig|1263870.3.peg.3250"/>
<feature type="chain" id="PRO_5004073183" evidence="2">
    <location>
        <begin position="22"/>
        <end position="269"/>
    </location>
</feature>
<evidence type="ECO:0000256" key="2">
    <source>
        <dbReference type="SAM" id="SignalP"/>
    </source>
</evidence>
<gene>
    <name evidence="3" type="ORF">RSSM_03060</name>
</gene>